<name>A0A550J884_9BACT</name>
<protein>
    <submittedName>
        <fullName evidence="1">Uncharacterized protein</fullName>
    </submittedName>
</protein>
<proteinExistence type="predicted"/>
<dbReference type="InterPro" id="IPR054686">
    <property type="entry name" value="GSU3473-like"/>
</dbReference>
<evidence type="ECO:0000313" key="1">
    <source>
        <dbReference type="EMBL" id="TRO79323.1"/>
    </source>
</evidence>
<dbReference type="EMBL" id="VJVV01000011">
    <property type="protein sequence ID" value="TRO79323.1"/>
    <property type="molecule type" value="Genomic_DNA"/>
</dbReference>
<dbReference type="Proteomes" id="UP000317155">
    <property type="component" value="Unassembled WGS sequence"/>
</dbReference>
<gene>
    <name evidence="1" type="ORF">FL622_13720</name>
</gene>
<sequence>MLIPVIYPDGRHDLVKPFILDRLIDREEIRSFKRSSGWVALGIDPVRTRRGDNGYQGAERRSADR</sequence>
<accession>A0A550J884</accession>
<dbReference type="OrthoDB" id="5405882at2"/>
<evidence type="ECO:0000313" key="2">
    <source>
        <dbReference type="Proteomes" id="UP000317155"/>
    </source>
</evidence>
<keyword evidence="2" id="KW-1185">Reference proteome</keyword>
<reference evidence="1 2" key="1">
    <citation type="submission" date="2019-07" db="EMBL/GenBank/DDBJ databases">
        <title>Insights of Desulfuromonas acetexigens electromicrobiology.</title>
        <authorList>
            <person name="Katuri K."/>
            <person name="Sapireddy V."/>
            <person name="Shaw D.R."/>
            <person name="Saikaly P."/>
        </authorList>
    </citation>
    <scope>NUCLEOTIDE SEQUENCE [LARGE SCALE GENOMIC DNA]</scope>
    <source>
        <strain evidence="1 2">2873</strain>
    </source>
</reference>
<dbReference type="RefSeq" id="WP_092053819.1">
    <property type="nucleotide sequence ID" value="NZ_FOJJ01000003.1"/>
</dbReference>
<dbReference type="AlphaFoldDB" id="A0A550J884"/>
<organism evidence="1 2">
    <name type="scientific">Trichloromonas acetexigens</name>
    <dbReference type="NCBI Taxonomy" id="38815"/>
    <lineage>
        <taxon>Bacteria</taxon>
        <taxon>Pseudomonadati</taxon>
        <taxon>Thermodesulfobacteriota</taxon>
        <taxon>Desulfuromonadia</taxon>
        <taxon>Desulfuromonadales</taxon>
        <taxon>Trichloromonadaceae</taxon>
        <taxon>Trichloromonas</taxon>
    </lineage>
</organism>
<comment type="caution">
    <text evidence="1">The sequence shown here is derived from an EMBL/GenBank/DDBJ whole genome shotgun (WGS) entry which is preliminary data.</text>
</comment>
<dbReference type="NCBIfam" id="NF045719">
    <property type="entry name" value="GSU3473_fam"/>
    <property type="match status" value="1"/>
</dbReference>